<proteinExistence type="predicted"/>
<evidence type="ECO:0000313" key="2">
    <source>
        <dbReference type="EMBL" id="MBM7799835.1"/>
    </source>
</evidence>
<evidence type="ECO:0000259" key="1">
    <source>
        <dbReference type="Pfam" id="PF06439"/>
    </source>
</evidence>
<protein>
    <recommendedName>
        <fullName evidence="1">3-keto-alpha-glucoside-1,2-lyase/3-keto-2-hydroxy-glucal hydratase domain-containing protein</fullName>
    </recommendedName>
</protein>
<gene>
    <name evidence="2" type="ORF">JOE57_002756</name>
</gene>
<dbReference type="EMBL" id="JAFBCF010000001">
    <property type="protein sequence ID" value="MBM7799835.1"/>
    <property type="molecule type" value="Genomic_DNA"/>
</dbReference>
<dbReference type="Proteomes" id="UP000704762">
    <property type="component" value="Unassembled WGS sequence"/>
</dbReference>
<accession>A0ABS2RLF6</accession>
<sequence>MTTDSKTTTGGDAAAARGLFNGADLTGWSGAPALWSVEDGAIVARNDGVVPTSTYLFSDETFTDFRLTLRVRQTVGPGYSTMHSAVAACGERFTDAGDPYGFRGPLLMFCQDWGIFDAYGRSRVVPAGYPTFWNHDAEHIGDWNAIEILVLGDRIRMAANGTEIFDFTDEPGRLHPSPIGLQLHANQEPQEFRFTDLRVTTGDLAERLLTLSSE</sequence>
<feature type="domain" description="3-keto-alpha-glucoside-1,2-lyase/3-keto-2-hydroxy-glucal hydratase" evidence="1">
    <location>
        <begin position="17"/>
        <end position="199"/>
    </location>
</feature>
<name>A0ABS2RLF6_9ACTN</name>
<comment type="caution">
    <text evidence="2">The sequence shown here is derived from an EMBL/GenBank/DDBJ whole genome shotgun (WGS) entry which is preliminary data.</text>
</comment>
<dbReference type="RefSeq" id="WP_204918844.1">
    <property type="nucleotide sequence ID" value="NZ_BAAAQP010000003.1"/>
</dbReference>
<keyword evidence="3" id="KW-1185">Reference proteome</keyword>
<dbReference type="InterPro" id="IPR010496">
    <property type="entry name" value="AL/BT2_dom"/>
</dbReference>
<dbReference type="Gene3D" id="2.60.120.560">
    <property type="entry name" value="Exo-inulinase, domain 1"/>
    <property type="match status" value="1"/>
</dbReference>
<dbReference type="Pfam" id="PF06439">
    <property type="entry name" value="3keto-disac_hyd"/>
    <property type="match status" value="1"/>
</dbReference>
<reference evidence="2 3" key="1">
    <citation type="submission" date="2021-01" db="EMBL/GenBank/DDBJ databases">
        <title>Sequencing the genomes of 1000 actinobacteria strains.</title>
        <authorList>
            <person name="Klenk H.-P."/>
        </authorList>
    </citation>
    <scope>NUCLEOTIDE SEQUENCE [LARGE SCALE GENOMIC DNA]</scope>
    <source>
        <strain evidence="2 3">DSM 18662</strain>
    </source>
</reference>
<organism evidence="2 3">
    <name type="scientific">Microlunatus panaciterrae</name>
    <dbReference type="NCBI Taxonomy" id="400768"/>
    <lineage>
        <taxon>Bacteria</taxon>
        <taxon>Bacillati</taxon>
        <taxon>Actinomycetota</taxon>
        <taxon>Actinomycetes</taxon>
        <taxon>Propionibacteriales</taxon>
        <taxon>Propionibacteriaceae</taxon>
        <taxon>Microlunatus</taxon>
    </lineage>
</organism>
<evidence type="ECO:0000313" key="3">
    <source>
        <dbReference type="Proteomes" id="UP000704762"/>
    </source>
</evidence>